<dbReference type="Proteomes" id="UP000446786">
    <property type="component" value="Unassembled WGS sequence"/>
</dbReference>
<dbReference type="EMBL" id="WTYE01000001">
    <property type="protein sequence ID" value="MXP33676.1"/>
    <property type="molecule type" value="Genomic_DNA"/>
</dbReference>
<dbReference type="InterPro" id="IPR018531">
    <property type="entry name" value="DUF1993"/>
</dbReference>
<gene>
    <name evidence="1" type="ORF">GRI94_03655</name>
    <name evidence="2" type="ORF">GRI94_17745</name>
</gene>
<evidence type="ECO:0000313" key="3">
    <source>
        <dbReference type="Proteomes" id="UP000446786"/>
    </source>
</evidence>
<reference evidence="1 3" key="1">
    <citation type="submission" date="2019-12" db="EMBL/GenBank/DDBJ databases">
        <title>Genomic-based taxomic classification of the family Erythrobacteraceae.</title>
        <authorList>
            <person name="Xu L."/>
        </authorList>
    </citation>
    <scope>NUCLEOTIDE SEQUENCE [LARGE SCALE GENOMIC DNA]</scope>
    <source>
        <strain evidence="1 3">JCM 16677</strain>
    </source>
</reference>
<evidence type="ECO:0000313" key="1">
    <source>
        <dbReference type="EMBL" id="MXP30916.1"/>
    </source>
</evidence>
<name>A0A845AQY6_9SPHN</name>
<dbReference type="OrthoDB" id="338237at2"/>
<dbReference type="Gene3D" id="1.20.120.450">
    <property type="entry name" value="dinb family like domain"/>
    <property type="match status" value="1"/>
</dbReference>
<protein>
    <submittedName>
        <fullName evidence="1">DUF1993 family protein</fullName>
    </submittedName>
</protein>
<dbReference type="PANTHER" id="PTHR36922:SF1">
    <property type="entry name" value="DUF1993 DOMAIN-CONTAINING PROTEIN"/>
    <property type="match status" value="1"/>
</dbReference>
<dbReference type="PANTHER" id="PTHR36922">
    <property type="entry name" value="BLL2446 PROTEIN"/>
    <property type="match status" value="1"/>
</dbReference>
<dbReference type="SUPFAM" id="SSF109854">
    <property type="entry name" value="DinB/YfiT-like putative metalloenzymes"/>
    <property type="match status" value="1"/>
</dbReference>
<dbReference type="EMBL" id="WTYE01000001">
    <property type="protein sequence ID" value="MXP30916.1"/>
    <property type="molecule type" value="Genomic_DNA"/>
</dbReference>
<keyword evidence="3" id="KW-1185">Reference proteome</keyword>
<organism evidence="1 3">
    <name type="scientific">Parerythrobacter jejuensis</name>
    <dbReference type="NCBI Taxonomy" id="795812"/>
    <lineage>
        <taxon>Bacteria</taxon>
        <taxon>Pseudomonadati</taxon>
        <taxon>Pseudomonadota</taxon>
        <taxon>Alphaproteobacteria</taxon>
        <taxon>Sphingomonadales</taxon>
        <taxon>Erythrobacteraceae</taxon>
        <taxon>Parerythrobacter</taxon>
    </lineage>
</organism>
<proteinExistence type="predicted"/>
<dbReference type="AlphaFoldDB" id="A0A845AQY6"/>
<accession>A0A845AQY6</accession>
<dbReference type="RefSeq" id="WP_160778411.1">
    <property type="nucleotide sequence ID" value="NZ_BAAAZF010000001.1"/>
</dbReference>
<comment type="caution">
    <text evidence="1">The sequence shown here is derived from an EMBL/GenBank/DDBJ whole genome shotgun (WGS) entry which is preliminary data.</text>
</comment>
<dbReference type="InterPro" id="IPR034660">
    <property type="entry name" value="DinB/YfiT-like"/>
</dbReference>
<evidence type="ECO:0000313" key="2">
    <source>
        <dbReference type="EMBL" id="MXP33676.1"/>
    </source>
</evidence>
<sequence>MSLYDLAIPTYRNMLQALDRFLAKAEDHSEGDALLAERLSEDMHPLSTQVRFVTNLPFEGLQRLTGKPFTSLEEDPETLAASRKLVAEALQRLATFTTDDFPAADTALEMEIPNGMTFDLTAEQHLRDWSFPNFYFHTSAAYAILRMKGIPLGKLDLMGHMMPYLRQPTPA</sequence>
<dbReference type="Pfam" id="PF09351">
    <property type="entry name" value="DUF1993"/>
    <property type="match status" value="1"/>
</dbReference>